<comment type="caution">
    <text evidence="2">The sequence shown here is derived from an EMBL/GenBank/DDBJ whole genome shotgun (WGS) entry which is preliminary data.</text>
</comment>
<name>A0A2A3JSV9_9RHOB</name>
<reference evidence="2" key="1">
    <citation type="submission" date="2017-09" db="EMBL/GenBank/DDBJ databases">
        <title>Yangia sp. SAOS 153D whole genome sequencing.</title>
        <authorList>
            <person name="Verma A."/>
            <person name="Krishnamurthi S."/>
        </authorList>
    </citation>
    <scope>NUCLEOTIDE SEQUENCE [LARGE SCALE GENOMIC DNA]</scope>
    <source>
        <strain evidence="2">SAOS 153D</strain>
    </source>
</reference>
<evidence type="ECO:0000313" key="3">
    <source>
        <dbReference type="Proteomes" id="UP000217448"/>
    </source>
</evidence>
<proteinExistence type="predicted"/>
<dbReference type="Proteomes" id="UP000217448">
    <property type="component" value="Unassembled WGS sequence"/>
</dbReference>
<dbReference type="Pfam" id="PF13704">
    <property type="entry name" value="Glyco_tranf_2_4"/>
    <property type="match status" value="1"/>
</dbReference>
<dbReference type="AlphaFoldDB" id="A0A2A3JSV9"/>
<organism evidence="2">
    <name type="scientific">Alloyangia mangrovi</name>
    <dbReference type="NCBI Taxonomy" id="1779329"/>
    <lineage>
        <taxon>Bacteria</taxon>
        <taxon>Pseudomonadati</taxon>
        <taxon>Pseudomonadota</taxon>
        <taxon>Alphaproteobacteria</taxon>
        <taxon>Rhodobacterales</taxon>
        <taxon>Roseobacteraceae</taxon>
        <taxon>Alloyangia</taxon>
    </lineage>
</organism>
<evidence type="ECO:0000313" key="1">
    <source>
        <dbReference type="EMBL" id="MCT4369657.1"/>
    </source>
</evidence>
<dbReference type="OrthoDB" id="3010234at2"/>
<protein>
    <submittedName>
        <fullName evidence="1">Glycosyltransferase family 2 protein</fullName>
    </submittedName>
</protein>
<dbReference type="SUPFAM" id="SSF53448">
    <property type="entry name" value="Nucleotide-diphospho-sugar transferases"/>
    <property type="match status" value="1"/>
</dbReference>
<dbReference type="CDD" id="cd00761">
    <property type="entry name" value="Glyco_tranf_GTA_type"/>
    <property type="match status" value="1"/>
</dbReference>
<reference evidence="3" key="2">
    <citation type="submission" date="2023-07" db="EMBL/GenBank/DDBJ databases">
        <title>Yangia mangrovi SAOS 153D genome.</title>
        <authorList>
            <person name="Verma A."/>
            <person name="Pal Y."/>
            <person name="Sundharam S."/>
            <person name="Bisht B."/>
            <person name="Srinivasan K."/>
        </authorList>
    </citation>
    <scope>NUCLEOTIDE SEQUENCE [LARGE SCALE GENOMIC DNA]</scope>
    <source>
        <strain evidence="3">SAOS 153D</strain>
    </source>
</reference>
<sequence>MAPYTMDRVGELVESVSRPVDPGKLTIFSTFRNELAFCPAFFEHYRRIGAEQFLIIDDGSDDGTGAWLEAQSDCCVVRTTRAYGEEIEIQLEGQEPKRQRAGIFYKIALPHLWFDGAYVTYVDADEFLFLPPGVTSLQEIAARLEAEGAAAAVASVVEFFPASVAGLSGPLPESFEALLAAYPYFQAERLVELSAEGAELVGESKTARLFGRYAIKPKVERRGWHRIYMPSRVRKAQSFQKAARHKTPMVLRSRDSRLIDTHNANQPPSQTVLLTLAHFVYTSEFAAKIDRAISWGAHANGAAKYRYYAELLQKMGGVENGFLDEQSRRYEGPEQLIELGLMRW</sequence>
<accession>A0A2A3JSV9</accession>
<evidence type="ECO:0000313" key="2">
    <source>
        <dbReference type="EMBL" id="PBD17604.1"/>
    </source>
</evidence>
<dbReference type="InterPro" id="IPR029044">
    <property type="entry name" value="Nucleotide-diphossugar_trans"/>
</dbReference>
<reference evidence="1" key="3">
    <citation type="submission" date="2024-05" db="EMBL/GenBank/DDBJ databases">
        <title>Yangia mangrovi SAOS 153D genome.</title>
        <authorList>
            <person name="Verma A."/>
            <person name="Pal Y."/>
            <person name="Sundharam S."/>
            <person name="Bisht B."/>
            <person name="Srinivasan K."/>
        </authorList>
    </citation>
    <scope>NUCLEOTIDE SEQUENCE</scope>
    <source>
        <strain evidence="1">SAOS 153D</strain>
    </source>
</reference>
<keyword evidence="3" id="KW-1185">Reference proteome</keyword>
<dbReference type="RefSeq" id="WP_095883697.1">
    <property type="nucleotide sequence ID" value="NZ_NTHN02000005.1"/>
</dbReference>
<dbReference type="EMBL" id="NTHN01000347">
    <property type="protein sequence ID" value="PBD17604.1"/>
    <property type="molecule type" value="Genomic_DNA"/>
</dbReference>
<dbReference type="EMBL" id="NTHN02000005">
    <property type="protein sequence ID" value="MCT4369657.1"/>
    <property type="molecule type" value="Genomic_DNA"/>
</dbReference>
<gene>
    <name evidence="1" type="ORF">CLG85_004590</name>
    <name evidence="2" type="ORF">CLG85_19215</name>
</gene>